<dbReference type="RefSeq" id="WP_012499450.1">
    <property type="nucleotide sequence ID" value="NC_011026.1"/>
</dbReference>
<dbReference type="SUPFAM" id="SSF48452">
    <property type="entry name" value="TPR-like"/>
    <property type="match status" value="1"/>
</dbReference>
<dbReference type="STRING" id="517418.Ctha_0900"/>
<protein>
    <submittedName>
        <fullName evidence="1">Tetratricopeptide TPR_2 repeat protein</fullName>
    </submittedName>
</protein>
<proteinExistence type="predicted"/>
<dbReference type="Proteomes" id="UP000001208">
    <property type="component" value="Chromosome"/>
</dbReference>
<name>B3QX92_CHLT3</name>
<dbReference type="InterPro" id="IPR011990">
    <property type="entry name" value="TPR-like_helical_dom_sf"/>
</dbReference>
<dbReference type="eggNOG" id="COG0457">
    <property type="taxonomic scope" value="Bacteria"/>
</dbReference>
<dbReference type="KEGG" id="cts:Ctha_0900"/>
<reference evidence="1 2" key="1">
    <citation type="submission" date="2008-06" db="EMBL/GenBank/DDBJ databases">
        <title>Complete sequence of Chloroherpeton thalassium ATCC 35110.</title>
        <authorList>
            <consortium name="US DOE Joint Genome Institute"/>
            <person name="Lucas S."/>
            <person name="Copeland A."/>
            <person name="Lapidus A."/>
            <person name="Glavina del Rio T."/>
            <person name="Dalin E."/>
            <person name="Tice H."/>
            <person name="Bruce D."/>
            <person name="Goodwin L."/>
            <person name="Pitluck S."/>
            <person name="Schmutz J."/>
            <person name="Larimer F."/>
            <person name="Land M."/>
            <person name="Hauser L."/>
            <person name="Kyrpides N."/>
            <person name="Mikhailova N."/>
            <person name="Liu Z."/>
            <person name="Li T."/>
            <person name="Zhao F."/>
            <person name="Overmann J."/>
            <person name="Bryant D.A."/>
            <person name="Richardson P."/>
        </authorList>
    </citation>
    <scope>NUCLEOTIDE SEQUENCE [LARGE SCALE GENOMIC DNA]</scope>
    <source>
        <strain evidence="2">ATCC 35110 / GB-78</strain>
    </source>
</reference>
<keyword evidence="2" id="KW-1185">Reference proteome</keyword>
<dbReference type="OrthoDB" id="596634at2"/>
<dbReference type="AlphaFoldDB" id="B3QX92"/>
<dbReference type="Pfam" id="PF20308">
    <property type="entry name" value="TPR-S"/>
    <property type="match status" value="1"/>
</dbReference>
<evidence type="ECO:0000313" key="2">
    <source>
        <dbReference type="Proteomes" id="UP000001208"/>
    </source>
</evidence>
<accession>B3QX92</accession>
<dbReference type="Gene3D" id="1.25.40.10">
    <property type="entry name" value="Tetratricopeptide repeat domain"/>
    <property type="match status" value="1"/>
</dbReference>
<organism evidence="1 2">
    <name type="scientific">Chloroherpeton thalassium (strain ATCC 35110 / GB-78)</name>
    <dbReference type="NCBI Taxonomy" id="517418"/>
    <lineage>
        <taxon>Bacteria</taxon>
        <taxon>Pseudomonadati</taxon>
        <taxon>Chlorobiota</taxon>
        <taxon>Chlorobiia</taxon>
        <taxon>Chlorobiales</taxon>
        <taxon>Chloroherpetonaceae</taxon>
        <taxon>Chloroherpeton</taxon>
    </lineage>
</organism>
<dbReference type="InterPro" id="IPR046880">
    <property type="entry name" value="TPR-S"/>
</dbReference>
<evidence type="ECO:0000313" key="1">
    <source>
        <dbReference type="EMBL" id="ACF13366.1"/>
    </source>
</evidence>
<dbReference type="HOGENOM" id="CLU_049144_0_0_10"/>
<sequence length="418" mass="48166">MLKKNTLHMDKICFVIMGYGKKTDPTLGKTFDLDVTYNSIIKPAVENSGYKCVRGDEVLESGIIDKSMYALLIHADLVIADITTFNPNAIYELGIRHAARPYSTIVMKEKDGNIPFDINHNKIFTYSHMGEDIGSKEAERCIGALTKLILEVDKSKETDSPLFHHIRGVEPYTLPEDEYIQIIKDLAEKDRSVFALVEEAKLEMKNGNFSEAAKNWKKACEKVENDNYFVQQLALCTYKNKSVNPNIALTDALTIINQLEPEDRNTTDPETLGITGAIYKRLWQINKETTEYLDRAIDCYKRGFTINQDYYTGENYALCLDLKSTITNDEEEKIYLKYSAKKTRKEIIEIIENLKNDDDFELRSDLKWIYATLSHCYFAIGDNENHQLYNTSFNNLHPENWEIETYNNSLKQLTEILK</sequence>
<gene>
    <name evidence="1" type="ordered locus">Ctha_0900</name>
</gene>
<dbReference type="EMBL" id="CP001100">
    <property type="protein sequence ID" value="ACF13366.1"/>
    <property type="molecule type" value="Genomic_DNA"/>
</dbReference>